<gene>
    <name evidence="1" type="ORF">DPMN_109599</name>
</gene>
<accession>A0A9D4KB27</accession>
<dbReference type="Proteomes" id="UP000828390">
    <property type="component" value="Unassembled WGS sequence"/>
</dbReference>
<dbReference type="InterPro" id="IPR043502">
    <property type="entry name" value="DNA/RNA_pol_sf"/>
</dbReference>
<reference evidence="1" key="1">
    <citation type="journal article" date="2019" name="bioRxiv">
        <title>The Genome of the Zebra Mussel, Dreissena polymorpha: A Resource for Invasive Species Research.</title>
        <authorList>
            <person name="McCartney M.A."/>
            <person name="Auch B."/>
            <person name="Kono T."/>
            <person name="Mallez S."/>
            <person name="Zhang Y."/>
            <person name="Obille A."/>
            <person name="Becker A."/>
            <person name="Abrahante J.E."/>
            <person name="Garbe J."/>
            <person name="Badalamenti J.P."/>
            <person name="Herman A."/>
            <person name="Mangelson H."/>
            <person name="Liachko I."/>
            <person name="Sullivan S."/>
            <person name="Sone E.D."/>
            <person name="Koren S."/>
            <person name="Silverstein K.A.T."/>
            <person name="Beckman K.B."/>
            <person name="Gohl D.M."/>
        </authorList>
    </citation>
    <scope>NUCLEOTIDE SEQUENCE</scope>
    <source>
        <strain evidence="1">Duluth1</strain>
        <tissue evidence="1">Whole animal</tissue>
    </source>
</reference>
<dbReference type="AlphaFoldDB" id="A0A9D4KB27"/>
<dbReference type="EMBL" id="JAIWYP010000004">
    <property type="protein sequence ID" value="KAH3836229.1"/>
    <property type="molecule type" value="Genomic_DNA"/>
</dbReference>
<dbReference type="SUPFAM" id="SSF56672">
    <property type="entry name" value="DNA/RNA polymerases"/>
    <property type="match status" value="1"/>
</dbReference>
<organism evidence="1 2">
    <name type="scientific">Dreissena polymorpha</name>
    <name type="common">Zebra mussel</name>
    <name type="synonym">Mytilus polymorpha</name>
    <dbReference type="NCBI Taxonomy" id="45954"/>
    <lineage>
        <taxon>Eukaryota</taxon>
        <taxon>Metazoa</taxon>
        <taxon>Spiralia</taxon>
        <taxon>Lophotrochozoa</taxon>
        <taxon>Mollusca</taxon>
        <taxon>Bivalvia</taxon>
        <taxon>Autobranchia</taxon>
        <taxon>Heteroconchia</taxon>
        <taxon>Euheterodonta</taxon>
        <taxon>Imparidentia</taxon>
        <taxon>Neoheterodontei</taxon>
        <taxon>Myida</taxon>
        <taxon>Dreissenoidea</taxon>
        <taxon>Dreissenidae</taxon>
        <taxon>Dreissena</taxon>
    </lineage>
</organism>
<name>A0A9D4KB27_DREPO</name>
<evidence type="ECO:0000313" key="1">
    <source>
        <dbReference type="EMBL" id="KAH3836229.1"/>
    </source>
</evidence>
<dbReference type="Gene3D" id="3.30.70.270">
    <property type="match status" value="1"/>
</dbReference>
<evidence type="ECO:0008006" key="3">
    <source>
        <dbReference type="Google" id="ProtNLM"/>
    </source>
</evidence>
<protein>
    <recommendedName>
        <fullName evidence="3">Reverse transcriptase domain-containing protein</fullName>
    </recommendedName>
</protein>
<proteinExistence type="predicted"/>
<comment type="caution">
    <text evidence="1">The sequence shown here is derived from an EMBL/GenBank/DDBJ whole genome shotgun (WGS) entry which is preliminary data.</text>
</comment>
<reference evidence="1" key="2">
    <citation type="submission" date="2020-11" db="EMBL/GenBank/DDBJ databases">
        <authorList>
            <person name="McCartney M.A."/>
            <person name="Auch B."/>
            <person name="Kono T."/>
            <person name="Mallez S."/>
            <person name="Becker A."/>
            <person name="Gohl D.M."/>
            <person name="Silverstein K.A.T."/>
            <person name="Koren S."/>
            <person name="Bechman K.B."/>
            <person name="Herman A."/>
            <person name="Abrahante J.E."/>
            <person name="Garbe J."/>
        </authorList>
    </citation>
    <scope>NUCLEOTIDE SEQUENCE</scope>
    <source>
        <strain evidence="1">Duluth1</strain>
        <tissue evidence="1">Whole animal</tissue>
    </source>
</reference>
<evidence type="ECO:0000313" key="2">
    <source>
        <dbReference type="Proteomes" id="UP000828390"/>
    </source>
</evidence>
<sequence length="50" mass="5478">MPFGISPAPEYFQQYLQESLSGLSRICAIADDIIVYGKDSTSSSETMKTT</sequence>
<keyword evidence="2" id="KW-1185">Reference proteome</keyword>
<dbReference type="InterPro" id="IPR043128">
    <property type="entry name" value="Rev_trsase/Diguanyl_cyclase"/>
</dbReference>